<accession>A0A7C4ZHZ7</accession>
<evidence type="ECO:0000313" key="3">
    <source>
        <dbReference type="EMBL" id="HGY09681.1"/>
    </source>
</evidence>
<dbReference type="InterPro" id="IPR000160">
    <property type="entry name" value="GGDEF_dom"/>
</dbReference>
<dbReference type="AlphaFoldDB" id="A0A7C4ZHZ7"/>
<feature type="transmembrane region" description="Helical" evidence="1">
    <location>
        <begin position="68"/>
        <end position="86"/>
    </location>
</feature>
<organism evidence="3">
    <name type="scientific">Oceanithermus profundus</name>
    <dbReference type="NCBI Taxonomy" id="187137"/>
    <lineage>
        <taxon>Bacteria</taxon>
        <taxon>Thermotogati</taxon>
        <taxon>Deinococcota</taxon>
        <taxon>Deinococci</taxon>
        <taxon>Thermales</taxon>
        <taxon>Thermaceae</taxon>
        <taxon>Oceanithermus</taxon>
    </lineage>
</organism>
<feature type="transmembrane region" description="Helical" evidence="1">
    <location>
        <begin position="138"/>
        <end position="159"/>
    </location>
</feature>
<feature type="transmembrane region" description="Helical" evidence="1">
    <location>
        <begin position="12"/>
        <end position="33"/>
    </location>
</feature>
<dbReference type="InterPro" id="IPR050469">
    <property type="entry name" value="Diguanylate_Cyclase"/>
</dbReference>
<dbReference type="SUPFAM" id="SSF55073">
    <property type="entry name" value="Nucleotide cyclase"/>
    <property type="match status" value="1"/>
</dbReference>
<keyword evidence="1" id="KW-0812">Transmembrane</keyword>
<feature type="domain" description="GGDEF" evidence="2">
    <location>
        <begin position="191"/>
        <end position="312"/>
    </location>
</feature>
<dbReference type="SMART" id="SM00267">
    <property type="entry name" value="GGDEF"/>
    <property type="match status" value="1"/>
</dbReference>
<dbReference type="InterPro" id="IPR043128">
    <property type="entry name" value="Rev_trsase/Diguanyl_cyclase"/>
</dbReference>
<feature type="transmembrane region" description="Helical" evidence="1">
    <location>
        <begin position="92"/>
        <end position="108"/>
    </location>
</feature>
<dbReference type="PANTHER" id="PTHR45138:SF9">
    <property type="entry name" value="DIGUANYLATE CYCLASE DGCM-RELATED"/>
    <property type="match status" value="1"/>
</dbReference>
<dbReference type="PANTHER" id="PTHR45138">
    <property type="entry name" value="REGULATORY COMPONENTS OF SENSORY TRANSDUCTION SYSTEM"/>
    <property type="match status" value="1"/>
</dbReference>
<evidence type="ECO:0000259" key="2">
    <source>
        <dbReference type="PROSITE" id="PS50887"/>
    </source>
</evidence>
<dbReference type="Pfam" id="PF00990">
    <property type="entry name" value="GGDEF"/>
    <property type="match status" value="1"/>
</dbReference>
<dbReference type="PROSITE" id="PS50887">
    <property type="entry name" value="GGDEF"/>
    <property type="match status" value="1"/>
</dbReference>
<name>A0A7C4ZHZ7_9DEIN</name>
<sequence length="312" mass="34654">MMLQRSGLQKWRAGVFSRAIVSVSVGLFVLFGIIPMEPVTYLALTALALLHYVFIWRMSPRAGAWLDWVNLVFDLGMTFALLQLSGRTQSPLVILVYLWLFAMITVNARYGELRILVFLSALGWIALALGALGGPEYASYLAVHTMGVLLFAFTSLMLMGERRQGQLDPLTQVLHRGAGLERLAERMHKREPFDIAFVDLKGFKRINDRYGHAVGDEVLCCLAGRLLALVRPQDMVMRYGGDEFLVVGAHGTLEQRIGRVFSDPVMTSQGPIRLAGDHGVVSWQPGQDLGLEALLARADAEMYRMKMPLSSA</sequence>
<dbReference type="Proteomes" id="UP000885759">
    <property type="component" value="Unassembled WGS sequence"/>
</dbReference>
<keyword evidence="1" id="KW-1133">Transmembrane helix</keyword>
<reference evidence="3" key="1">
    <citation type="journal article" date="2020" name="mSystems">
        <title>Genome- and Community-Level Interaction Insights into Carbon Utilization and Element Cycling Functions of Hydrothermarchaeota in Hydrothermal Sediment.</title>
        <authorList>
            <person name="Zhou Z."/>
            <person name="Liu Y."/>
            <person name="Xu W."/>
            <person name="Pan J."/>
            <person name="Luo Z.H."/>
            <person name="Li M."/>
        </authorList>
    </citation>
    <scope>NUCLEOTIDE SEQUENCE [LARGE SCALE GENOMIC DNA]</scope>
    <source>
        <strain evidence="3">HyVt-570</strain>
    </source>
</reference>
<proteinExistence type="predicted"/>
<comment type="caution">
    <text evidence="3">The sequence shown here is derived from an EMBL/GenBank/DDBJ whole genome shotgun (WGS) entry which is preliminary data.</text>
</comment>
<feature type="transmembrane region" description="Helical" evidence="1">
    <location>
        <begin position="39"/>
        <end position="56"/>
    </location>
</feature>
<dbReference type="GO" id="GO:0052621">
    <property type="term" value="F:diguanylate cyclase activity"/>
    <property type="evidence" value="ECO:0007669"/>
    <property type="project" value="TreeGrafter"/>
</dbReference>
<dbReference type="EMBL" id="DRPZ01000174">
    <property type="protein sequence ID" value="HGY09681.1"/>
    <property type="molecule type" value="Genomic_DNA"/>
</dbReference>
<gene>
    <name evidence="3" type="ORF">ENK37_06480</name>
</gene>
<dbReference type="NCBIfam" id="TIGR00254">
    <property type="entry name" value="GGDEF"/>
    <property type="match status" value="1"/>
</dbReference>
<dbReference type="InterPro" id="IPR029787">
    <property type="entry name" value="Nucleotide_cyclase"/>
</dbReference>
<keyword evidence="1" id="KW-0472">Membrane</keyword>
<dbReference type="Gene3D" id="3.30.70.270">
    <property type="match status" value="1"/>
</dbReference>
<feature type="transmembrane region" description="Helical" evidence="1">
    <location>
        <begin position="115"/>
        <end position="132"/>
    </location>
</feature>
<dbReference type="CDD" id="cd01949">
    <property type="entry name" value="GGDEF"/>
    <property type="match status" value="1"/>
</dbReference>
<protein>
    <submittedName>
        <fullName evidence="3">GGDEF domain-containing protein</fullName>
    </submittedName>
</protein>
<evidence type="ECO:0000256" key="1">
    <source>
        <dbReference type="SAM" id="Phobius"/>
    </source>
</evidence>